<gene>
    <name evidence="1" type="ORF">MANES_02G024400</name>
</gene>
<dbReference type="Gramene" id="Manes.02G024400.1.v8.1">
    <property type="protein sequence ID" value="Manes.02G024400.1.v8.1.CDS.1"/>
    <property type="gene ID" value="Manes.02G024400.v8.1"/>
</dbReference>
<evidence type="ECO:0000313" key="1">
    <source>
        <dbReference type="EMBL" id="OAY56531.1"/>
    </source>
</evidence>
<name>A0A251LER5_MANES</name>
<protein>
    <submittedName>
        <fullName evidence="1">Uncharacterized protein</fullName>
    </submittedName>
</protein>
<dbReference type="EMBL" id="CM004388">
    <property type="protein sequence ID" value="OAY56532.1"/>
    <property type="molecule type" value="Genomic_DNA"/>
</dbReference>
<evidence type="ECO:0000313" key="2">
    <source>
        <dbReference type="Proteomes" id="UP000091857"/>
    </source>
</evidence>
<dbReference type="AlphaFoldDB" id="A0A251LER5"/>
<keyword evidence="2" id="KW-1185">Reference proteome</keyword>
<dbReference type="EMBL" id="CM004388">
    <property type="protein sequence ID" value="OAY56531.1"/>
    <property type="molecule type" value="Genomic_DNA"/>
</dbReference>
<reference evidence="1 2" key="1">
    <citation type="submission" date="2016-02" db="EMBL/GenBank/DDBJ databases">
        <title>WGS assembly of Manihot esculenta.</title>
        <authorList>
            <person name="Bredeson J.V."/>
            <person name="Prochnik S.E."/>
            <person name="Lyons J.B."/>
            <person name="Schmutz J."/>
            <person name="Grimwood J."/>
            <person name="Vrebalov J."/>
            <person name="Bart R.S."/>
            <person name="Amuge T."/>
            <person name="Ferguson M.E."/>
            <person name="Green R."/>
            <person name="Putnam N."/>
            <person name="Stites J."/>
            <person name="Rounsley S."/>
            <person name="Rokhsar D.S."/>
        </authorList>
    </citation>
    <scope>NUCLEOTIDE SEQUENCE [LARGE SCALE GENOMIC DNA]</scope>
    <source>
        <strain evidence="2">cv. AM560-2</strain>
        <tissue evidence="1">Leaf</tissue>
    </source>
</reference>
<sequence length="115" mass="12729">MAILSSLRHLSMGWLRPCARLPTSVCLCSISPLRLLKPPVSHFSPSKYFSAFACVYTTFSSTISHCCALKNSASCSLPKIQPIPCFYLLFVHLFQRLHARLLTGVLLCGVSSLRL</sequence>
<accession>A0A251LER5</accession>
<dbReference type="Proteomes" id="UP000091857">
    <property type="component" value="Chromosome 2"/>
</dbReference>
<organism evidence="1 2">
    <name type="scientific">Manihot esculenta</name>
    <name type="common">Cassava</name>
    <name type="synonym">Jatropha manihot</name>
    <dbReference type="NCBI Taxonomy" id="3983"/>
    <lineage>
        <taxon>Eukaryota</taxon>
        <taxon>Viridiplantae</taxon>
        <taxon>Streptophyta</taxon>
        <taxon>Embryophyta</taxon>
        <taxon>Tracheophyta</taxon>
        <taxon>Spermatophyta</taxon>
        <taxon>Magnoliopsida</taxon>
        <taxon>eudicotyledons</taxon>
        <taxon>Gunneridae</taxon>
        <taxon>Pentapetalae</taxon>
        <taxon>rosids</taxon>
        <taxon>fabids</taxon>
        <taxon>Malpighiales</taxon>
        <taxon>Euphorbiaceae</taxon>
        <taxon>Crotonoideae</taxon>
        <taxon>Manihoteae</taxon>
        <taxon>Manihot</taxon>
    </lineage>
</organism>
<proteinExistence type="predicted"/>